<dbReference type="GO" id="GO:0004842">
    <property type="term" value="F:ubiquitin-protein transferase activity"/>
    <property type="evidence" value="ECO:0007669"/>
    <property type="project" value="InterPro"/>
</dbReference>
<dbReference type="InterPro" id="IPR057987">
    <property type="entry name" value="TPR_RNF123/RKP"/>
</dbReference>
<protein>
    <recommendedName>
        <fullName evidence="5">RING-type domain-containing protein</fullName>
    </recommendedName>
</protein>
<dbReference type="Pfam" id="PF13920">
    <property type="entry name" value="zf-C3HC4_3"/>
    <property type="match status" value="1"/>
</dbReference>
<dbReference type="InterPro" id="IPR013083">
    <property type="entry name" value="Znf_RING/FYVE/PHD"/>
</dbReference>
<keyword evidence="2 4" id="KW-0863">Zinc-finger</keyword>
<keyword evidence="7" id="KW-1185">Reference proteome</keyword>
<dbReference type="SUPFAM" id="SSF57850">
    <property type="entry name" value="RING/U-box"/>
    <property type="match status" value="1"/>
</dbReference>
<dbReference type="InterPro" id="IPR045129">
    <property type="entry name" value="RNF123/RKP/RSPRY1"/>
</dbReference>
<dbReference type="Pfam" id="PF25576">
    <property type="entry name" value="TPR_RNF123"/>
    <property type="match status" value="1"/>
</dbReference>
<evidence type="ECO:0000256" key="3">
    <source>
        <dbReference type="ARBA" id="ARBA00022833"/>
    </source>
</evidence>
<dbReference type="InParanoid" id="F7B5D3"/>
<dbReference type="HOGENOM" id="CLU_006687_1_0_1"/>
<keyword evidence="1" id="KW-0479">Metal-binding</keyword>
<dbReference type="Proteomes" id="UP000008144">
    <property type="component" value="Chromosome 5"/>
</dbReference>
<dbReference type="OMA" id="RNANTHI"/>
<reference evidence="6" key="3">
    <citation type="submission" date="2025-08" db="UniProtKB">
        <authorList>
            <consortium name="Ensembl"/>
        </authorList>
    </citation>
    <scope>IDENTIFICATION</scope>
</reference>
<evidence type="ECO:0000256" key="4">
    <source>
        <dbReference type="PROSITE-ProRule" id="PRU00175"/>
    </source>
</evidence>
<name>F7B5D3_CIOIN</name>
<dbReference type="GeneTree" id="ENSGT00940000155781"/>
<dbReference type="Ensembl" id="ENSCINT00000023195.2">
    <property type="protein sequence ID" value="ENSCINP00000022949.2"/>
    <property type="gene ID" value="ENSCING00000009971.3"/>
</dbReference>
<evidence type="ECO:0000256" key="2">
    <source>
        <dbReference type="ARBA" id="ARBA00022771"/>
    </source>
</evidence>
<reference evidence="6" key="2">
    <citation type="journal article" date="2008" name="Genome Biol.">
        <title>Improved genome assembly and evidence-based global gene model set for the chordate Ciona intestinalis: new insight into intron and operon populations.</title>
        <authorList>
            <person name="Satou Y."/>
            <person name="Mineta K."/>
            <person name="Ogasawara M."/>
            <person name="Sasakura Y."/>
            <person name="Shoguchi E."/>
            <person name="Ueno K."/>
            <person name="Yamada L."/>
            <person name="Matsumoto J."/>
            <person name="Wasserscheid J."/>
            <person name="Dewar K."/>
            <person name="Wiley G.B."/>
            <person name="Macmil S.L."/>
            <person name="Roe B.A."/>
            <person name="Zeller R.W."/>
            <person name="Hastings K.E."/>
            <person name="Lemaire P."/>
            <person name="Lindquist E."/>
            <person name="Endo T."/>
            <person name="Hotta K."/>
            <person name="Inaba K."/>
        </authorList>
    </citation>
    <scope>NUCLEOTIDE SEQUENCE [LARGE SCALE GENOMIC DNA]</scope>
    <source>
        <strain evidence="6">wild type</strain>
    </source>
</reference>
<keyword evidence="3" id="KW-0862">Zinc</keyword>
<dbReference type="AlphaFoldDB" id="F7B5D3"/>
<dbReference type="Gene3D" id="3.30.40.10">
    <property type="entry name" value="Zinc/RING finger domain, C3HC4 (zinc finger)"/>
    <property type="match status" value="1"/>
</dbReference>
<dbReference type="PANTHER" id="PTHR13363">
    <property type="entry name" value="RING FINGER AND SRY DOMAIN-CONTAINING"/>
    <property type="match status" value="1"/>
</dbReference>
<reference evidence="6" key="4">
    <citation type="submission" date="2025-09" db="UniProtKB">
        <authorList>
            <consortium name="Ensembl"/>
        </authorList>
    </citation>
    <scope>IDENTIFICATION</scope>
</reference>
<organism evidence="6 7">
    <name type="scientific">Ciona intestinalis</name>
    <name type="common">Transparent sea squirt</name>
    <name type="synonym">Ascidia intestinalis</name>
    <dbReference type="NCBI Taxonomy" id="7719"/>
    <lineage>
        <taxon>Eukaryota</taxon>
        <taxon>Metazoa</taxon>
        <taxon>Chordata</taxon>
        <taxon>Tunicata</taxon>
        <taxon>Ascidiacea</taxon>
        <taxon>Phlebobranchia</taxon>
        <taxon>Cionidae</taxon>
        <taxon>Ciona</taxon>
    </lineage>
</organism>
<evidence type="ECO:0000256" key="1">
    <source>
        <dbReference type="ARBA" id="ARBA00022723"/>
    </source>
</evidence>
<evidence type="ECO:0000313" key="6">
    <source>
        <dbReference type="Ensembl" id="ENSCINP00000022949.2"/>
    </source>
</evidence>
<proteinExistence type="predicted"/>
<accession>F7B5D3</accession>
<sequence>LMEITDGCILLYNNILHTHMDKIHSTRTKIVEYATALNDIETKMKKCSEKQHEEVRKSLTQSHNVLLHHMTELCRSIAWLKASVYSPESQSNLWWLLQVCLRTAHNASDKGPLFTFMPEFYLTAGARLYKCLREYFAPSQPFEKLPNMKPTLISFTLFLSNFHCDARLVNNDVKTMLANTITTFITYPLQLQAIEDMPTANLHSFVRNMLYAYDEDKPWTSVGHRILATLWRGSGFAMRYDHPPYMTKAATEQVNLCLLSYPYVPKQLLACVQELLLAEPVLAGKFVHSILEHLNWSFSEFIGQLQEVQQQNAREWNNATGLLASLDAQALRQLRIVDMLFELSVSLMRVLELTIAVAPNVFLDWEKNDTAEILLTALVQCVNQILSRVTTRKNLFDKIVSGRQPETGLSSVQHYPLMTSTAGILLRMLKHDDPAMSKRATQALISDPGFSITSVEFLLNITGKSEVEVTSEARGPTVAYSRVKERKFVSLQEYEELMDGEVDTLRDVIINLRHATKAAEESTEEPMDEDSLCTICYANEANVAFHPCKHTSCRMCIKFRLMSGGECFFCKETVECFYDIPAAA</sequence>
<dbReference type="EMBL" id="EAAA01002136">
    <property type="status" value="NOT_ANNOTATED_CDS"/>
    <property type="molecule type" value="Genomic_DNA"/>
</dbReference>
<dbReference type="STRING" id="7719.ENSCINP00000022949"/>
<reference evidence="7" key="1">
    <citation type="journal article" date="2002" name="Science">
        <title>The draft genome of Ciona intestinalis: insights into chordate and vertebrate origins.</title>
        <authorList>
            <person name="Dehal P."/>
            <person name="Satou Y."/>
            <person name="Campbell R.K."/>
            <person name="Chapman J."/>
            <person name="Degnan B."/>
            <person name="De Tomaso A."/>
            <person name="Davidson B."/>
            <person name="Di Gregorio A."/>
            <person name="Gelpke M."/>
            <person name="Goodstein D.M."/>
            <person name="Harafuji N."/>
            <person name="Hastings K.E."/>
            <person name="Ho I."/>
            <person name="Hotta K."/>
            <person name="Huang W."/>
            <person name="Kawashima T."/>
            <person name="Lemaire P."/>
            <person name="Martinez D."/>
            <person name="Meinertzhagen I.A."/>
            <person name="Necula S."/>
            <person name="Nonaka M."/>
            <person name="Putnam N."/>
            <person name="Rash S."/>
            <person name="Saiga H."/>
            <person name="Satake M."/>
            <person name="Terry A."/>
            <person name="Yamada L."/>
            <person name="Wang H.G."/>
            <person name="Awazu S."/>
            <person name="Azumi K."/>
            <person name="Boore J."/>
            <person name="Branno M."/>
            <person name="Chin-Bow S."/>
            <person name="DeSantis R."/>
            <person name="Doyle S."/>
            <person name="Francino P."/>
            <person name="Keys D.N."/>
            <person name="Haga S."/>
            <person name="Hayashi H."/>
            <person name="Hino K."/>
            <person name="Imai K.S."/>
            <person name="Inaba K."/>
            <person name="Kano S."/>
            <person name="Kobayashi K."/>
            <person name="Kobayashi M."/>
            <person name="Lee B.I."/>
            <person name="Makabe K.W."/>
            <person name="Manohar C."/>
            <person name="Matassi G."/>
            <person name="Medina M."/>
            <person name="Mochizuki Y."/>
            <person name="Mount S."/>
            <person name="Morishita T."/>
            <person name="Miura S."/>
            <person name="Nakayama A."/>
            <person name="Nishizaka S."/>
            <person name="Nomoto H."/>
            <person name="Ohta F."/>
            <person name="Oishi K."/>
            <person name="Rigoutsos I."/>
            <person name="Sano M."/>
            <person name="Sasaki A."/>
            <person name="Sasakura Y."/>
            <person name="Shoguchi E."/>
            <person name="Shin-i T."/>
            <person name="Spagnuolo A."/>
            <person name="Stainier D."/>
            <person name="Suzuki M.M."/>
            <person name="Tassy O."/>
            <person name="Takatori N."/>
            <person name="Tokuoka M."/>
            <person name="Yagi K."/>
            <person name="Yoshizaki F."/>
            <person name="Wada S."/>
            <person name="Zhang C."/>
            <person name="Hyatt P.D."/>
            <person name="Larimer F."/>
            <person name="Detter C."/>
            <person name="Doggett N."/>
            <person name="Glavina T."/>
            <person name="Hawkins T."/>
            <person name="Richardson P."/>
            <person name="Lucas S."/>
            <person name="Kohara Y."/>
            <person name="Levine M."/>
            <person name="Satoh N."/>
            <person name="Rokhsar D.S."/>
        </authorList>
    </citation>
    <scope>NUCLEOTIDE SEQUENCE [LARGE SCALE GENOMIC DNA]</scope>
</reference>
<dbReference type="GO" id="GO:0008270">
    <property type="term" value="F:zinc ion binding"/>
    <property type="evidence" value="ECO:0007669"/>
    <property type="project" value="UniProtKB-KW"/>
</dbReference>
<dbReference type="InterPro" id="IPR001841">
    <property type="entry name" value="Znf_RING"/>
</dbReference>
<evidence type="ECO:0000313" key="7">
    <source>
        <dbReference type="Proteomes" id="UP000008144"/>
    </source>
</evidence>
<evidence type="ECO:0000259" key="5">
    <source>
        <dbReference type="PROSITE" id="PS50089"/>
    </source>
</evidence>
<feature type="domain" description="RING-type" evidence="5">
    <location>
        <begin position="533"/>
        <end position="571"/>
    </location>
</feature>
<dbReference type="PANTHER" id="PTHR13363:SF5">
    <property type="entry name" value="E3 UBIQUITIN-PROTEIN LIGASE RNF123"/>
    <property type="match status" value="1"/>
</dbReference>
<dbReference type="CDD" id="cd16541">
    <property type="entry name" value="RING-HC_RNF123"/>
    <property type="match status" value="1"/>
</dbReference>
<dbReference type="PROSITE" id="PS50089">
    <property type="entry name" value="ZF_RING_2"/>
    <property type="match status" value="1"/>
</dbReference>